<dbReference type="Gene3D" id="6.10.250.690">
    <property type="match status" value="1"/>
</dbReference>
<reference evidence="7" key="1">
    <citation type="submission" date="2020-05" db="EMBL/GenBank/DDBJ databases">
        <authorList>
            <person name="Wang L."/>
            <person name="Shao Z."/>
        </authorList>
    </citation>
    <scope>NUCLEOTIDE SEQUENCE</scope>
    <source>
        <strain evidence="6">MCCC 1A05748</strain>
        <strain evidence="7">MCCC 1A05776</strain>
    </source>
</reference>
<dbReference type="PANTHER" id="PTHR48111:SF36">
    <property type="entry name" value="TRANSCRIPTIONAL REGULATORY PROTEIN CUTR"/>
    <property type="match status" value="1"/>
</dbReference>
<dbReference type="PROSITE" id="PS51755">
    <property type="entry name" value="OMPR_PHOB"/>
    <property type="match status" value="1"/>
</dbReference>
<dbReference type="CDD" id="cd00383">
    <property type="entry name" value="trans_reg_C"/>
    <property type="match status" value="1"/>
</dbReference>
<dbReference type="InterPro" id="IPR001867">
    <property type="entry name" value="OmpR/PhoB-type_DNA-bd"/>
</dbReference>
<evidence type="ECO:0000313" key="9">
    <source>
        <dbReference type="Proteomes" id="UP001320178"/>
    </source>
</evidence>
<dbReference type="SUPFAM" id="SSF46894">
    <property type="entry name" value="C-terminal effector domain of the bipartite response regulators"/>
    <property type="match status" value="1"/>
</dbReference>
<proteinExistence type="predicted"/>
<dbReference type="GO" id="GO:0032993">
    <property type="term" value="C:protein-DNA complex"/>
    <property type="evidence" value="ECO:0007669"/>
    <property type="project" value="TreeGrafter"/>
</dbReference>
<dbReference type="InterPro" id="IPR001789">
    <property type="entry name" value="Sig_transdc_resp-reg_receiver"/>
</dbReference>
<dbReference type="InterPro" id="IPR011006">
    <property type="entry name" value="CheY-like_superfamily"/>
</dbReference>
<dbReference type="Pfam" id="PF00072">
    <property type="entry name" value="Response_reg"/>
    <property type="match status" value="1"/>
</dbReference>
<sequence length="228" mass="24739">MSRILLVEDHDRLARLMCQGLEAAGIAVDVAGRIDSAWTAIQQISYQALVLDRGLPDGDGLSLLHRLRKAGLGVPCLVLTARDALHDRVQGLEAGADDYLPKPFAMDEMVARVRALLRRPVEFRSLDACHGDLTLSSESGVLCSGDGSVALSQAERHIMQLLLNKPKEVVRRSALEAAAWGLSEAVTPNALDVALHRLRRKLLAIGSRQRIVNVRGLGYALREDGGVE</sequence>
<feature type="DNA-binding region" description="OmpR/PhoB-type" evidence="3">
    <location>
        <begin position="123"/>
        <end position="223"/>
    </location>
</feature>
<organism evidence="7 9">
    <name type="scientific">Billgrantia desiderata</name>
    <dbReference type="NCBI Taxonomy" id="52021"/>
    <lineage>
        <taxon>Bacteria</taxon>
        <taxon>Pseudomonadati</taxon>
        <taxon>Pseudomonadota</taxon>
        <taxon>Gammaproteobacteria</taxon>
        <taxon>Oceanospirillales</taxon>
        <taxon>Halomonadaceae</taxon>
        <taxon>Billgrantia</taxon>
    </lineage>
</organism>
<keyword evidence="8" id="KW-1185">Reference proteome</keyword>
<feature type="domain" description="OmpR/PhoB-type" evidence="5">
    <location>
        <begin position="123"/>
        <end position="223"/>
    </location>
</feature>
<reference evidence="7 8" key="2">
    <citation type="journal article" date="2021" name="Front. Microbiol.">
        <title>Aerobic Denitrification and Heterotrophic Sulfur Oxidation in the Genus Halomonas Revealed by Six Novel Species Characterizations and Genome-Based Analysis.</title>
        <authorList>
            <person name="Wang L."/>
            <person name="Shao Z."/>
        </authorList>
    </citation>
    <scope>NUCLEOTIDE SEQUENCE</scope>
    <source>
        <strain evidence="6 8">MCCC 1A05748</strain>
        <strain evidence="7">MCCC 1A05776</strain>
    </source>
</reference>
<dbReference type="Proteomes" id="UP001320178">
    <property type="component" value="Unassembled WGS sequence"/>
</dbReference>
<keyword evidence="2" id="KW-0597">Phosphoprotein</keyword>
<dbReference type="Pfam" id="PF00486">
    <property type="entry name" value="Trans_reg_C"/>
    <property type="match status" value="1"/>
</dbReference>
<accession>A0AAW4YR00</accession>
<evidence type="ECO:0000256" key="1">
    <source>
        <dbReference type="ARBA" id="ARBA00023125"/>
    </source>
</evidence>
<dbReference type="SMART" id="SM00448">
    <property type="entry name" value="REC"/>
    <property type="match status" value="1"/>
</dbReference>
<feature type="domain" description="Response regulatory" evidence="4">
    <location>
        <begin position="3"/>
        <end position="117"/>
    </location>
</feature>
<dbReference type="Gene3D" id="1.10.10.10">
    <property type="entry name" value="Winged helix-like DNA-binding domain superfamily/Winged helix DNA-binding domain"/>
    <property type="match status" value="1"/>
</dbReference>
<dbReference type="PROSITE" id="PS50110">
    <property type="entry name" value="RESPONSE_REGULATORY"/>
    <property type="match status" value="1"/>
</dbReference>
<evidence type="ECO:0000259" key="5">
    <source>
        <dbReference type="PROSITE" id="PS51755"/>
    </source>
</evidence>
<evidence type="ECO:0000313" key="8">
    <source>
        <dbReference type="Proteomes" id="UP001320154"/>
    </source>
</evidence>
<feature type="modified residue" description="4-aspartylphosphate" evidence="2">
    <location>
        <position position="52"/>
    </location>
</feature>
<dbReference type="RefSeq" id="WP_103969433.1">
    <property type="nucleotide sequence ID" value="NZ_FNVC01000013.1"/>
</dbReference>
<evidence type="ECO:0000313" key="7">
    <source>
        <dbReference type="EMBL" id="MCE8050490.1"/>
    </source>
</evidence>
<dbReference type="CDD" id="cd17624">
    <property type="entry name" value="REC_OmpR_PmrA-like"/>
    <property type="match status" value="1"/>
</dbReference>
<dbReference type="InterPro" id="IPR016032">
    <property type="entry name" value="Sig_transdc_resp-reg_C-effctor"/>
</dbReference>
<gene>
    <name evidence="6" type="ORF">HOP60_20060</name>
    <name evidence="7" type="ORF">HOP61_04190</name>
</gene>
<keyword evidence="1 3" id="KW-0238">DNA-binding</keyword>
<dbReference type="PANTHER" id="PTHR48111">
    <property type="entry name" value="REGULATOR OF RPOS"/>
    <property type="match status" value="1"/>
</dbReference>
<name>A0AAW4YR00_9GAMM</name>
<evidence type="ECO:0000259" key="4">
    <source>
        <dbReference type="PROSITE" id="PS50110"/>
    </source>
</evidence>
<dbReference type="Gene3D" id="3.40.50.2300">
    <property type="match status" value="1"/>
</dbReference>
<protein>
    <submittedName>
        <fullName evidence="7">Response regulator transcription factor</fullName>
    </submittedName>
</protein>
<dbReference type="SMART" id="SM00862">
    <property type="entry name" value="Trans_reg_C"/>
    <property type="match status" value="1"/>
</dbReference>
<dbReference type="InterPro" id="IPR036388">
    <property type="entry name" value="WH-like_DNA-bd_sf"/>
</dbReference>
<evidence type="ECO:0000313" key="6">
    <source>
        <dbReference type="EMBL" id="MCE8049010.1"/>
    </source>
</evidence>
<evidence type="ECO:0000256" key="3">
    <source>
        <dbReference type="PROSITE-ProRule" id="PRU01091"/>
    </source>
</evidence>
<dbReference type="GO" id="GO:0000156">
    <property type="term" value="F:phosphorelay response regulator activity"/>
    <property type="evidence" value="ECO:0007669"/>
    <property type="project" value="TreeGrafter"/>
</dbReference>
<comment type="caution">
    <text evidence="7">The sequence shown here is derived from an EMBL/GenBank/DDBJ whole genome shotgun (WGS) entry which is preliminary data.</text>
</comment>
<dbReference type="GO" id="GO:0000976">
    <property type="term" value="F:transcription cis-regulatory region binding"/>
    <property type="evidence" value="ECO:0007669"/>
    <property type="project" value="TreeGrafter"/>
</dbReference>
<dbReference type="SUPFAM" id="SSF52172">
    <property type="entry name" value="CheY-like"/>
    <property type="match status" value="1"/>
</dbReference>
<dbReference type="GO" id="GO:0006355">
    <property type="term" value="P:regulation of DNA-templated transcription"/>
    <property type="evidence" value="ECO:0007669"/>
    <property type="project" value="InterPro"/>
</dbReference>
<dbReference type="InterPro" id="IPR039420">
    <property type="entry name" value="WalR-like"/>
</dbReference>
<dbReference type="AlphaFoldDB" id="A0AAW4YR00"/>
<dbReference type="EMBL" id="JABFTQ010000017">
    <property type="protein sequence ID" value="MCE8049010.1"/>
    <property type="molecule type" value="Genomic_DNA"/>
</dbReference>
<evidence type="ECO:0000256" key="2">
    <source>
        <dbReference type="PROSITE-ProRule" id="PRU00169"/>
    </source>
</evidence>
<dbReference type="EMBL" id="JABFTS010000001">
    <property type="protein sequence ID" value="MCE8050490.1"/>
    <property type="molecule type" value="Genomic_DNA"/>
</dbReference>
<dbReference type="Proteomes" id="UP001320154">
    <property type="component" value="Unassembled WGS sequence"/>
</dbReference>
<dbReference type="GO" id="GO:0005829">
    <property type="term" value="C:cytosol"/>
    <property type="evidence" value="ECO:0007669"/>
    <property type="project" value="TreeGrafter"/>
</dbReference>